<feature type="transmembrane region" description="Helical" evidence="1">
    <location>
        <begin position="154"/>
        <end position="172"/>
    </location>
</feature>
<feature type="transmembrane region" description="Helical" evidence="1">
    <location>
        <begin position="250"/>
        <end position="271"/>
    </location>
</feature>
<dbReference type="AlphaFoldDB" id="A0A0V0S1Z6"/>
<feature type="non-terminal residue" evidence="2">
    <location>
        <position position="1"/>
    </location>
</feature>
<organism evidence="2 3">
    <name type="scientific">Trichinella nelsoni</name>
    <dbReference type="NCBI Taxonomy" id="6336"/>
    <lineage>
        <taxon>Eukaryota</taxon>
        <taxon>Metazoa</taxon>
        <taxon>Ecdysozoa</taxon>
        <taxon>Nematoda</taxon>
        <taxon>Enoplea</taxon>
        <taxon>Dorylaimia</taxon>
        <taxon>Trichinellida</taxon>
        <taxon>Trichinellidae</taxon>
        <taxon>Trichinella</taxon>
    </lineage>
</organism>
<proteinExistence type="predicted"/>
<gene>
    <name evidence="2" type="ORF">T07_3539</name>
</gene>
<evidence type="ECO:0000256" key="1">
    <source>
        <dbReference type="SAM" id="Phobius"/>
    </source>
</evidence>
<dbReference type="Gene3D" id="1.20.1070.10">
    <property type="entry name" value="Rhodopsin 7-helix transmembrane proteins"/>
    <property type="match status" value="1"/>
</dbReference>
<evidence type="ECO:0000313" key="2">
    <source>
        <dbReference type="EMBL" id="KRX20787.1"/>
    </source>
</evidence>
<feature type="transmembrane region" description="Helical" evidence="1">
    <location>
        <begin position="106"/>
        <end position="133"/>
    </location>
</feature>
<feature type="transmembrane region" description="Helical" evidence="1">
    <location>
        <begin position="283"/>
        <end position="302"/>
    </location>
</feature>
<feature type="transmembrane region" description="Helical" evidence="1">
    <location>
        <begin position="202"/>
        <end position="224"/>
    </location>
</feature>
<dbReference type="Proteomes" id="UP000054630">
    <property type="component" value="Unassembled WGS sequence"/>
</dbReference>
<keyword evidence="1" id="KW-0472">Membrane</keyword>
<comment type="caution">
    <text evidence="2">The sequence shown here is derived from an EMBL/GenBank/DDBJ whole genome shotgun (WGS) entry which is preliminary data.</text>
</comment>
<name>A0A0V0S1Z6_9BILA</name>
<reference evidence="2 3" key="1">
    <citation type="submission" date="2015-01" db="EMBL/GenBank/DDBJ databases">
        <title>Evolution of Trichinella species and genotypes.</title>
        <authorList>
            <person name="Korhonen P.K."/>
            <person name="Edoardo P."/>
            <person name="Giuseppe L.R."/>
            <person name="Gasser R.B."/>
        </authorList>
    </citation>
    <scope>NUCLEOTIDE SEQUENCE [LARGE SCALE GENOMIC DNA]</scope>
    <source>
        <strain evidence="2">ISS37</strain>
    </source>
</reference>
<accession>A0A0V0S1Z6</accession>
<evidence type="ECO:0008006" key="4">
    <source>
        <dbReference type="Google" id="ProtNLM"/>
    </source>
</evidence>
<dbReference type="OrthoDB" id="5915456at2759"/>
<sequence>LFECIAQINIMDVQNNNSQFEYLNDTWPWQSEHDEALLTVLLYYLLGFLAVFSNITLLRILYRLKNVQNDYMSLRALAIGCIIYGAAFIYIAVYRSVILYCKPLSISISVCIIYVPFFIGGDTACACSVLLISVERFLAATTVDLYKKLQSPKWRRIAIITLCMFSMADLVYSCLSTTHTFNEVTSPFCFTEDFMPNVYYDFHLTLVLSIGLVTCIVFALSFCVMKFRKSTSAGVDTVRLRREAIVTKRLVQLLLVKAVIQIIPSAIYIYAREHTLWEVIKTYVWILQGLNQSVFAAAYVCIDSTFRKEMKKIFTCRTHVISMNQDIASSKVNPSAESHKC</sequence>
<feature type="transmembrane region" description="Helical" evidence="1">
    <location>
        <begin position="41"/>
        <end position="62"/>
    </location>
</feature>
<evidence type="ECO:0000313" key="3">
    <source>
        <dbReference type="Proteomes" id="UP000054630"/>
    </source>
</evidence>
<keyword evidence="3" id="KW-1185">Reference proteome</keyword>
<dbReference type="SUPFAM" id="SSF81321">
    <property type="entry name" value="Family A G protein-coupled receptor-like"/>
    <property type="match status" value="1"/>
</dbReference>
<dbReference type="EMBL" id="JYDL01000045">
    <property type="protein sequence ID" value="KRX20787.1"/>
    <property type="molecule type" value="Genomic_DNA"/>
</dbReference>
<feature type="non-terminal residue" evidence="2">
    <location>
        <position position="341"/>
    </location>
</feature>
<protein>
    <recommendedName>
        <fullName evidence="4">G-protein coupled receptors family 1 profile domain-containing protein</fullName>
    </recommendedName>
</protein>
<feature type="transmembrane region" description="Helical" evidence="1">
    <location>
        <begin position="74"/>
        <end position="94"/>
    </location>
</feature>
<keyword evidence="1" id="KW-1133">Transmembrane helix</keyword>
<keyword evidence="1" id="KW-0812">Transmembrane</keyword>